<organism evidence="1 2">
    <name type="scientific">Mycobacterium decipiens</name>
    <dbReference type="NCBI Taxonomy" id="1430326"/>
    <lineage>
        <taxon>Bacteria</taxon>
        <taxon>Bacillati</taxon>
        <taxon>Actinomycetota</taxon>
        <taxon>Actinomycetes</taxon>
        <taxon>Mycobacteriales</taxon>
        <taxon>Mycobacteriaceae</taxon>
        <taxon>Mycobacterium</taxon>
    </lineage>
</organism>
<reference evidence="1 2" key="1">
    <citation type="submission" date="2017-04" db="EMBL/GenBank/DDBJ databases">
        <title>The new phylogeny of genus Mycobacterium.</title>
        <authorList>
            <person name="Tortoli E."/>
            <person name="Trovato A."/>
            <person name="Cirillo D.M."/>
        </authorList>
    </citation>
    <scope>NUCLEOTIDE SEQUENCE [LARGE SCALE GENOMIC DNA]</scope>
    <source>
        <strain evidence="1 2">TBL 1200985</strain>
    </source>
</reference>
<evidence type="ECO:0000313" key="1">
    <source>
        <dbReference type="EMBL" id="OSC40319.1"/>
    </source>
</evidence>
<dbReference type="AlphaFoldDB" id="A0A1X2LTU1"/>
<dbReference type="RefSeq" id="WP_085325516.1">
    <property type="nucleotide sequence ID" value="NZ_NCXP01000015.1"/>
</dbReference>
<sequence>MTSSHRATARPFTIVLCTTCSSPVGPTVLEQLRATVRRTRHGILVTTGCLLGEFTCLTRQSGGSAVLMLQPCSTDRVAHGPARWVGAIEDLEDLRLVCAWVAGGRWESDRLPDRLCLRLPTTRRTIATN</sequence>
<dbReference type="OrthoDB" id="3699656at2"/>
<gene>
    <name evidence="1" type="ORF">B8W66_13510</name>
</gene>
<evidence type="ECO:0000313" key="2">
    <source>
        <dbReference type="Proteomes" id="UP000193247"/>
    </source>
</evidence>
<protein>
    <submittedName>
        <fullName evidence="1">Uncharacterized protein</fullName>
    </submittedName>
</protein>
<proteinExistence type="predicted"/>
<dbReference type="EMBL" id="NCXP01000015">
    <property type="protein sequence ID" value="OSC40319.1"/>
    <property type="molecule type" value="Genomic_DNA"/>
</dbReference>
<name>A0A1X2LTU1_9MYCO</name>
<dbReference type="Proteomes" id="UP000193247">
    <property type="component" value="Unassembled WGS sequence"/>
</dbReference>
<keyword evidence="2" id="KW-1185">Reference proteome</keyword>
<dbReference type="STRING" id="1430326.B8W66_13510"/>
<accession>A0A1X2LTU1</accession>
<comment type="caution">
    <text evidence="1">The sequence shown here is derived from an EMBL/GenBank/DDBJ whole genome shotgun (WGS) entry which is preliminary data.</text>
</comment>